<dbReference type="OrthoDB" id="2455700at2"/>
<dbReference type="SUPFAM" id="SSF47336">
    <property type="entry name" value="ACP-like"/>
    <property type="match status" value="1"/>
</dbReference>
<dbReference type="Pfam" id="PF00550">
    <property type="entry name" value="PP-binding"/>
    <property type="match status" value="1"/>
</dbReference>
<organism evidence="2 3">
    <name type="scientific">Streptomyces piniterrae</name>
    <dbReference type="NCBI Taxonomy" id="2571125"/>
    <lineage>
        <taxon>Bacteria</taxon>
        <taxon>Bacillati</taxon>
        <taxon>Actinomycetota</taxon>
        <taxon>Actinomycetes</taxon>
        <taxon>Kitasatosporales</taxon>
        <taxon>Streptomycetaceae</taxon>
        <taxon>Streptomyces</taxon>
    </lineage>
</organism>
<evidence type="ECO:0000313" key="2">
    <source>
        <dbReference type="EMBL" id="TJZ59386.1"/>
    </source>
</evidence>
<dbReference type="PROSITE" id="PS50075">
    <property type="entry name" value="CARRIER"/>
    <property type="match status" value="1"/>
</dbReference>
<comment type="caution">
    <text evidence="2">The sequence shown here is derived from an EMBL/GenBank/DDBJ whole genome shotgun (WGS) entry which is preliminary data.</text>
</comment>
<sequence length="75" mass="8132">MPFTMDSIKSDVAEILGLSAAEIGDDDNLLVAGLDSVRMMTLSARWRETGVEASYPDLARKPTVRSWFELLGAGS</sequence>
<name>A0A4U0NX36_9ACTN</name>
<dbReference type="AlphaFoldDB" id="A0A4U0NX36"/>
<evidence type="ECO:0000259" key="1">
    <source>
        <dbReference type="PROSITE" id="PS50075"/>
    </source>
</evidence>
<proteinExistence type="predicted"/>
<accession>A0A4U0NX36</accession>
<keyword evidence="3" id="KW-1185">Reference proteome</keyword>
<reference evidence="2 3" key="1">
    <citation type="submission" date="2019-04" db="EMBL/GenBank/DDBJ databases">
        <title>Streptomyces piniterrae sp. nov., a heliquinomycin-producing actinomycete isolated from rhizosphere soil of Pinus yunnanensis.</title>
        <authorList>
            <person name="Zhuang X."/>
            <person name="Zhao J."/>
        </authorList>
    </citation>
    <scope>NUCLEOTIDE SEQUENCE [LARGE SCALE GENOMIC DNA]</scope>
    <source>
        <strain evidence="3">jys28</strain>
    </source>
</reference>
<protein>
    <submittedName>
        <fullName evidence="2">Isochorismatase</fullName>
    </submittedName>
</protein>
<dbReference type="EMBL" id="SUMB01000001">
    <property type="protein sequence ID" value="TJZ59386.1"/>
    <property type="molecule type" value="Genomic_DNA"/>
</dbReference>
<dbReference type="InterPro" id="IPR036736">
    <property type="entry name" value="ACP-like_sf"/>
</dbReference>
<dbReference type="InterPro" id="IPR009081">
    <property type="entry name" value="PP-bd_ACP"/>
</dbReference>
<feature type="domain" description="Carrier" evidence="1">
    <location>
        <begin position="1"/>
        <end position="75"/>
    </location>
</feature>
<evidence type="ECO:0000313" key="3">
    <source>
        <dbReference type="Proteomes" id="UP000308697"/>
    </source>
</evidence>
<dbReference type="Proteomes" id="UP000308697">
    <property type="component" value="Unassembled WGS sequence"/>
</dbReference>
<dbReference type="Gene3D" id="1.10.1200.10">
    <property type="entry name" value="ACP-like"/>
    <property type="match status" value="1"/>
</dbReference>
<gene>
    <name evidence="2" type="ORF">FCH28_02475</name>
</gene>